<accession>A0A182YJZ1</accession>
<name>A0A182YJZ1_ANOST</name>
<dbReference type="EnsemblMetazoa" id="ASTEI08777-RA">
    <property type="protein sequence ID" value="ASTEI08777-PA"/>
    <property type="gene ID" value="ASTEI08777"/>
</dbReference>
<dbReference type="InterPro" id="IPR036236">
    <property type="entry name" value="Znf_C2H2_sf"/>
</dbReference>
<dbReference type="FunFam" id="3.30.160.60:FF:000007">
    <property type="entry name" value="Basic krueppel-like factor 3"/>
    <property type="match status" value="1"/>
</dbReference>
<dbReference type="Proteomes" id="UP000076408">
    <property type="component" value="Unassembled WGS sequence"/>
</dbReference>
<evidence type="ECO:0000313" key="6">
    <source>
        <dbReference type="EnsemblMetazoa" id="ASTEI08777-PA"/>
    </source>
</evidence>
<dbReference type="GO" id="GO:0000978">
    <property type="term" value="F:RNA polymerase II cis-regulatory region sequence-specific DNA binding"/>
    <property type="evidence" value="ECO:0007669"/>
    <property type="project" value="TreeGrafter"/>
</dbReference>
<dbReference type="OMA" id="WEDCERS"/>
<keyword evidence="1" id="KW-0479">Metal-binding</keyword>
<feature type="region of interest" description="Disordered" evidence="4">
    <location>
        <begin position="336"/>
        <end position="364"/>
    </location>
</feature>
<feature type="domain" description="C2H2-type" evidence="5">
    <location>
        <begin position="55"/>
        <end position="84"/>
    </location>
</feature>
<dbReference type="GO" id="GO:0000981">
    <property type="term" value="F:DNA-binding transcription factor activity, RNA polymerase II-specific"/>
    <property type="evidence" value="ECO:0007669"/>
    <property type="project" value="TreeGrafter"/>
</dbReference>
<dbReference type="Gene3D" id="3.30.160.60">
    <property type="entry name" value="Classic Zinc Finger"/>
    <property type="match status" value="3"/>
</dbReference>
<dbReference type="SMART" id="SM00355">
    <property type="entry name" value="ZnF_C2H2"/>
    <property type="match status" value="4"/>
</dbReference>
<feature type="compositionally biased region" description="Acidic residues" evidence="4">
    <location>
        <begin position="209"/>
        <end position="218"/>
    </location>
</feature>
<dbReference type="SUPFAM" id="SSF57667">
    <property type="entry name" value="beta-beta-alpha zinc fingers"/>
    <property type="match status" value="2"/>
</dbReference>
<dbReference type="PANTHER" id="PTHR23235">
    <property type="entry name" value="KRUEPPEL-LIKE TRANSCRIPTION FACTOR"/>
    <property type="match status" value="1"/>
</dbReference>
<evidence type="ECO:0000256" key="3">
    <source>
        <dbReference type="ARBA" id="ARBA00022833"/>
    </source>
</evidence>
<dbReference type="GO" id="GO:0005634">
    <property type="term" value="C:nucleus"/>
    <property type="evidence" value="ECO:0007669"/>
    <property type="project" value="UniProtKB-SubCell"/>
</dbReference>
<keyword evidence="3" id="KW-0862">Zinc</keyword>
<dbReference type="Pfam" id="PF00096">
    <property type="entry name" value="zf-C2H2"/>
    <property type="match status" value="1"/>
</dbReference>
<sequence length="396" mass="44538">MDRVDSEATVSSSSSGVTVLQYLLQNEPAGSVGEGATTVNTASTALGADSSVRVYSCTHAGCKKLYLNEHHLRAHEKYHGEDVPSHRSRASTVAGSTVVGGEKLEAQESGLRFLLENDLSDVVANRQNRSDTIVQLELVEDQRKEECIIVEEAHEDEHGLIQYDGDDCIEDETARSDVEFDDLVAAYDEGFDCEEEEAVAAGTQPNSESDADEEESNSFEESKQLTYSSKDRNYPCQWPGCSKTYIKVSHLKVHQRSHTGELPFGCSWTGCRQRFARSETLNRHLVTHTSDRNHNCRWCEKRFFRRDHLLAHVRRHNLPNSEIQQLFPGVKLTKKDPKRLEEPARVTAPKESGSSNKDTTEPIVPELDTRPKAAVLCLATFSHYHSFFTRPYKKHE</sequence>
<keyword evidence="2" id="KW-0863">Zinc-finger</keyword>
<evidence type="ECO:0000256" key="1">
    <source>
        <dbReference type="ARBA" id="ARBA00022723"/>
    </source>
</evidence>
<organism evidence="6 7">
    <name type="scientific">Anopheles stephensi</name>
    <name type="common">Indo-Pakistan malaria mosquito</name>
    <dbReference type="NCBI Taxonomy" id="30069"/>
    <lineage>
        <taxon>Eukaryota</taxon>
        <taxon>Metazoa</taxon>
        <taxon>Ecdysozoa</taxon>
        <taxon>Arthropoda</taxon>
        <taxon>Hexapoda</taxon>
        <taxon>Insecta</taxon>
        <taxon>Pterygota</taxon>
        <taxon>Neoptera</taxon>
        <taxon>Endopterygota</taxon>
        <taxon>Diptera</taxon>
        <taxon>Nematocera</taxon>
        <taxon>Culicoidea</taxon>
        <taxon>Culicidae</taxon>
        <taxon>Anophelinae</taxon>
        <taxon>Anopheles</taxon>
    </lineage>
</organism>
<feature type="domain" description="C2H2-type" evidence="5">
    <location>
        <begin position="234"/>
        <end position="263"/>
    </location>
</feature>
<keyword evidence="7" id="KW-1185">Reference proteome</keyword>
<dbReference type="VEuPathDB" id="VectorBase:ASTEI08777"/>
<dbReference type="PROSITE" id="PS00028">
    <property type="entry name" value="ZINC_FINGER_C2H2_1"/>
    <property type="match status" value="4"/>
</dbReference>
<dbReference type="GO" id="GO:0008270">
    <property type="term" value="F:zinc ion binding"/>
    <property type="evidence" value="ECO:0007669"/>
    <property type="project" value="UniProtKB-KW"/>
</dbReference>
<evidence type="ECO:0000256" key="2">
    <source>
        <dbReference type="ARBA" id="ARBA00022771"/>
    </source>
</evidence>
<feature type="domain" description="C2H2-type" evidence="5">
    <location>
        <begin position="264"/>
        <end position="293"/>
    </location>
</feature>
<proteinExistence type="predicted"/>
<dbReference type="InterPro" id="IPR013087">
    <property type="entry name" value="Znf_C2H2_type"/>
</dbReference>
<dbReference type="VEuPathDB" id="VectorBase:ASTE000225"/>
<dbReference type="PROSITE" id="PS50157">
    <property type="entry name" value="ZINC_FINGER_C2H2_2"/>
    <property type="match status" value="4"/>
</dbReference>
<feature type="region of interest" description="Disordered" evidence="4">
    <location>
        <begin position="79"/>
        <end position="101"/>
    </location>
</feature>
<evidence type="ECO:0000256" key="4">
    <source>
        <dbReference type="SAM" id="MobiDB-lite"/>
    </source>
</evidence>
<dbReference type="AlphaFoldDB" id="A0A182YJZ1"/>
<feature type="region of interest" description="Disordered" evidence="4">
    <location>
        <begin position="197"/>
        <end position="226"/>
    </location>
</feature>
<evidence type="ECO:0000313" key="7">
    <source>
        <dbReference type="Proteomes" id="UP000076408"/>
    </source>
</evidence>
<dbReference type="PANTHER" id="PTHR23235:SF65">
    <property type="entry name" value="KRUEPPEL-LIKE FACTOR 11"/>
    <property type="match status" value="1"/>
</dbReference>
<protein>
    <recommendedName>
        <fullName evidence="5">C2H2-type domain-containing protein</fullName>
    </recommendedName>
</protein>
<dbReference type="STRING" id="30069.A0A182YJZ1"/>
<feature type="domain" description="C2H2-type" evidence="5">
    <location>
        <begin position="294"/>
        <end position="321"/>
    </location>
</feature>
<reference evidence="7" key="1">
    <citation type="journal article" date="2014" name="Genome Biol.">
        <title>Genome analysis of a major urban malaria vector mosquito, Anopheles stephensi.</title>
        <authorList>
            <person name="Jiang X."/>
            <person name="Peery A."/>
            <person name="Hall A.B."/>
            <person name="Sharma A."/>
            <person name="Chen X.G."/>
            <person name="Waterhouse R.M."/>
            <person name="Komissarov A."/>
            <person name="Riehle M.M."/>
            <person name="Shouche Y."/>
            <person name="Sharakhova M.V."/>
            <person name="Lawson D."/>
            <person name="Pakpour N."/>
            <person name="Arensburger P."/>
            <person name="Davidson V.L."/>
            <person name="Eiglmeier K."/>
            <person name="Emrich S."/>
            <person name="George P."/>
            <person name="Kennedy R.C."/>
            <person name="Mane S.P."/>
            <person name="Maslen G."/>
            <person name="Oringanje C."/>
            <person name="Qi Y."/>
            <person name="Settlage R."/>
            <person name="Tojo M."/>
            <person name="Tubio J.M."/>
            <person name="Unger M.F."/>
            <person name="Wang B."/>
            <person name="Vernick K.D."/>
            <person name="Ribeiro J.M."/>
            <person name="James A.A."/>
            <person name="Michel K."/>
            <person name="Riehle M.A."/>
            <person name="Luckhart S."/>
            <person name="Sharakhov I.V."/>
            <person name="Tu Z."/>
        </authorList>
    </citation>
    <scope>NUCLEOTIDE SEQUENCE [LARGE SCALE GENOMIC DNA]</scope>
    <source>
        <strain evidence="7">Indian</strain>
    </source>
</reference>
<dbReference type="VEuPathDB" id="VectorBase:ASTEI20_033649"/>
<reference evidence="6" key="2">
    <citation type="submission" date="2020-05" db="UniProtKB">
        <authorList>
            <consortium name="EnsemblMetazoa"/>
        </authorList>
    </citation>
    <scope>IDENTIFICATION</scope>
    <source>
        <strain evidence="6">Indian</strain>
    </source>
</reference>
<evidence type="ECO:0000259" key="5">
    <source>
        <dbReference type="PROSITE" id="PS50157"/>
    </source>
</evidence>